<protein>
    <submittedName>
        <fullName evidence="3">Glycoside hydrolase</fullName>
    </submittedName>
</protein>
<dbReference type="RefSeq" id="WP_154440670.1">
    <property type="nucleotide sequence ID" value="NZ_JAHLPJ010000001.1"/>
</dbReference>
<dbReference type="GO" id="GO:0005975">
    <property type="term" value="P:carbohydrate metabolic process"/>
    <property type="evidence" value="ECO:0007669"/>
    <property type="project" value="InterPro"/>
</dbReference>
<dbReference type="AlphaFoldDB" id="A0A6N7XZZ4"/>
<keyword evidence="1" id="KW-0175">Coiled coil</keyword>
<dbReference type="GO" id="GO:0016787">
    <property type="term" value="F:hydrolase activity"/>
    <property type="evidence" value="ECO:0007669"/>
    <property type="project" value="UniProtKB-KW"/>
</dbReference>
<organism evidence="3 4">
    <name type="scientific">Tissierella pigra</name>
    <dbReference type="NCBI Taxonomy" id="2607614"/>
    <lineage>
        <taxon>Bacteria</taxon>
        <taxon>Bacillati</taxon>
        <taxon>Bacillota</taxon>
        <taxon>Tissierellia</taxon>
        <taxon>Tissierellales</taxon>
        <taxon>Tissierellaceae</taxon>
        <taxon>Tissierella</taxon>
    </lineage>
</organism>
<accession>A0A6N7XZZ4</accession>
<keyword evidence="3" id="KW-0378">Hydrolase</keyword>
<dbReference type="PANTHER" id="PTHR34216">
    <property type="match status" value="1"/>
</dbReference>
<dbReference type="InterPro" id="IPR051398">
    <property type="entry name" value="Polysacch_Deacetylase"/>
</dbReference>
<dbReference type="PANTHER" id="PTHR34216:SF3">
    <property type="entry name" value="POLY-BETA-1,6-N-ACETYL-D-GLUCOSAMINE N-DEACETYLASE"/>
    <property type="match status" value="1"/>
</dbReference>
<evidence type="ECO:0000256" key="1">
    <source>
        <dbReference type="SAM" id="Coils"/>
    </source>
</evidence>
<evidence type="ECO:0000313" key="3">
    <source>
        <dbReference type="EMBL" id="MSU02045.1"/>
    </source>
</evidence>
<keyword evidence="2" id="KW-0472">Membrane</keyword>
<dbReference type="Gene3D" id="3.20.20.370">
    <property type="entry name" value="Glycoside hydrolase/deacetylase"/>
    <property type="match status" value="1"/>
</dbReference>
<feature type="transmembrane region" description="Helical" evidence="2">
    <location>
        <begin position="12"/>
        <end position="31"/>
    </location>
</feature>
<dbReference type="SUPFAM" id="SSF88713">
    <property type="entry name" value="Glycoside hydrolase/deacetylase"/>
    <property type="match status" value="1"/>
</dbReference>
<dbReference type="Proteomes" id="UP000469523">
    <property type="component" value="Unassembled WGS sequence"/>
</dbReference>
<keyword evidence="2" id="KW-0812">Transmembrane</keyword>
<comment type="caution">
    <text evidence="3">The sequence shown here is derived from an EMBL/GenBank/DDBJ whole genome shotgun (WGS) entry which is preliminary data.</text>
</comment>
<keyword evidence="4" id="KW-1185">Reference proteome</keyword>
<reference evidence="3 4" key="1">
    <citation type="submission" date="2019-09" db="EMBL/GenBank/DDBJ databases">
        <title>In-depth cultivation of the pig gut microbiome towards novel bacterial diversity and tailored functional studies.</title>
        <authorList>
            <person name="Wylensek D."/>
            <person name="Hitch T.C.A."/>
            <person name="Clavel T."/>
        </authorList>
    </citation>
    <scope>NUCLEOTIDE SEQUENCE [LARGE SCALE GENOMIC DNA]</scope>
    <source>
        <strain evidence="3 4">WCA3-693-APC-4?</strain>
    </source>
</reference>
<dbReference type="EMBL" id="VUNQ01000023">
    <property type="protein sequence ID" value="MSU02045.1"/>
    <property type="molecule type" value="Genomic_DNA"/>
</dbReference>
<name>A0A6N7XZZ4_9FIRM</name>
<sequence length="608" mass="71769">MKYLQTKKDKIKFIRSIFQGIILLLLIRLLFNVIFDSNKYEPFDDSLINEDKGFIALSYFGVDREGTNTMISTERLEEHFEALNKNGYVTLTQKDIEYYYKNNKSLPERSMFLMFEDGRRDTAIFSSNLLEKYNYIGTTLNYGNTFEEKDPKFLMEKDLKKLEKSTFWEIGTNGYRLAYINVFDRYNNYLGELNPVEFSALSKYIGRNYNHYLMDFIRDENKIPKESYDQMKERIEKDYILMDKIYKEKLGKLPKTYVIMHSNTGGYGSNKNVSAVNETMIYKHFIMNFNREGFSLNKKETNIYDLTRIQPQAYWYPNHLLMRIKSDTNEDIIFMEGDPNIKRDWDTISGVAEFRKSSIILTSEPRGKGLIRLKNSSNKDYALHTTLTGNVLGTQTIYLRADEGLKNYIAIKLKNNNLYIEDNDKEIFSLDLEEHDGVLPQSIEENQLEALNHEYKVYNKNIKKQKNKTKMEPQREVEIQEVKSVEDGAERFVKELQINELGNRKLDIYLKDNKLSIDIDHKEVIKDLSISTKNSDYIYLESAWEEYGYSQRNIADDVYDGVFENIIITNIHDENNIIYINKLQGKELVKDNILNIWNKIINWFIINL</sequence>
<proteinExistence type="predicted"/>
<feature type="coiled-coil region" evidence="1">
    <location>
        <begin position="441"/>
        <end position="468"/>
    </location>
</feature>
<keyword evidence="2" id="KW-1133">Transmembrane helix</keyword>
<evidence type="ECO:0000256" key="2">
    <source>
        <dbReference type="SAM" id="Phobius"/>
    </source>
</evidence>
<gene>
    <name evidence="3" type="ORF">FYJ83_11245</name>
</gene>
<dbReference type="InterPro" id="IPR011330">
    <property type="entry name" value="Glyco_hydro/deAcase_b/a-brl"/>
</dbReference>
<evidence type="ECO:0000313" key="4">
    <source>
        <dbReference type="Proteomes" id="UP000469523"/>
    </source>
</evidence>